<dbReference type="AlphaFoldDB" id="A0A382QB18"/>
<reference evidence="1" key="1">
    <citation type="submission" date="2018-05" db="EMBL/GenBank/DDBJ databases">
        <authorList>
            <person name="Lanie J.A."/>
            <person name="Ng W.-L."/>
            <person name="Kazmierczak K.M."/>
            <person name="Andrzejewski T.M."/>
            <person name="Davidsen T.M."/>
            <person name="Wayne K.J."/>
            <person name="Tettelin H."/>
            <person name="Glass J.I."/>
            <person name="Rusch D."/>
            <person name="Podicherti R."/>
            <person name="Tsui H.-C.T."/>
            <person name="Winkler M.E."/>
        </authorList>
    </citation>
    <scope>NUCLEOTIDE SEQUENCE</scope>
</reference>
<proteinExistence type="predicted"/>
<sequence>MNMRPSMMKAIAFLVLQNRLQPTV</sequence>
<name>A0A382QB18_9ZZZZ</name>
<evidence type="ECO:0000313" key="1">
    <source>
        <dbReference type="EMBL" id="SVC82753.1"/>
    </source>
</evidence>
<gene>
    <name evidence="1" type="ORF">METZ01_LOCUS335607</name>
</gene>
<protein>
    <submittedName>
        <fullName evidence="1">Uncharacterized protein</fullName>
    </submittedName>
</protein>
<accession>A0A382QB18</accession>
<dbReference type="EMBL" id="UINC01113267">
    <property type="protein sequence ID" value="SVC82753.1"/>
    <property type="molecule type" value="Genomic_DNA"/>
</dbReference>
<organism evidence="1">
    <name type="scientific">marine metagenome</name>
    <dbReference type="NCBI Taxonomy" id="408172"/>
    <lineage>
        <taxon>unclassified sequences</taxon>
        <taxon>metagenomes</taxon>
        <taxon>ecological metagenomes</taxon>
    </lineage>
</organism>